<keyword evidence="1" id="KW-0433">Leucine-rich repeat</keyword>
<accession>A0AA50KEZ0</accession>
<gene>
    <name evidence="5" type="ORF">RA178_03080</name>
</gene>
<protein>
    <submittedName>
        <fullName evidence="5">Leucine-rich repeat-containing protein kinase family protein</fullName>
        <ecNumber evidence="5">2.7.-.-</ecNumber>
    </submittedName>
</protein>
<dbReference type="AlphaFoldDB" id="A0AA50KEZ0"/>
<organism evidence="5">
    <name type="scientific">Shewanella oncorhynchi</name>
    <dbReference type="NCBI Taxonomy" id="2726434"/>
    <lineage>
        <taxon>Bacteria</taxon>
        <taxon>Pseudomonadati</taxon>
        <taxon>Pseudomonadota</taxon>
        <taxon>Gammaproteobacteria</taxon>
        <taxon>Alteromonadales</taxon>
        <taxon>Shewanellaceae</taxon>
        <taxon>Shewanella</taxon>
    </lineage>
</organism>
<reference evidence="5" key="1">
    <citation type="submission" date="2023-08" db="EMBL/GenBank/DDBJ databases">
        <title>Complete genome sequence of Shewanella oncorhynchi Z-P2, a siderophore putrebactin-producing bacterium.</title>
        <authorList>
            <person name="Zhang Y."/>
        </authorList>
    </citation>
    <scope>NUCLEOTIDE SEQUENCE</scope>
    <source>
        <strain evidence="5">Z-P2</strain>
    </source>
</reference>
<dbReference type="SMART" id="SM00364">
    <property type="entry name" value="LRR_BAC"/>
    <property type="match status" value="4"/>
</dbReference>
<feature type="binding site" evidence="3">
    <location>
        <position position="243"/>
    </location>
    <ligand>
        <name>ATP</name>
        <dbReference type="ChEBI" id="CHEBI:30616"/>
    </ligand>
</feature>
<dbReference type="Pfam" id="PF13855">
    <property type="entry name" value="LRR_8"/>
    <property type="match status" value="1"/>
</dbReference>
<evidence type="ECO:0000256" key="3">
    <source>
        <dbReference type="PROSITE-ProRule" id="PRU10141"/>
    </source>
</evidence>
<dbReference type="EC" id="2.7.-.-" evidence="5"/>
<feature type="domain" description="Protein kinase" evidence="4">
    <location>
        <begin position="207"/>
        <end position="451"/>
    </location>
</feature>
<evidence type="ECO:0000256" key="2">
    <source>
        <dbReference type="ARBA" id="ARBA00022737"/>
    </source>
</evidence>
<dbReference type="PROSITE" id="PS50011">
    <property type="entry name" value="PROTEIN_KINASE_DOM"/>
    <property type="match status" value="1"/>
</dbReference>
<dbReference type="InterPro" id="IPR001245">
    <property type="entry name" value="Ser-Thr/Tyr_kinase_cat_dom"/>
</dbReference>
<dbReference type="GO" id="GO:0004672">
    <property type="term" value="F:protein kinase activity"/>
    <property type="evidence" value="ECO:0007669"/>
    <property type="project" value="InterPro"/>
</dbReference>
<dbReference type="GeneID" id="301338134"/>
<dbReference type="InterPro" id="IPR000719">
    <property type="entry name" value="Prot_kinase_dom"/>
</dbReference>
<dbReference type="InterPro" id="IPR001611">
    <property type="entry name" value="Leu-rich_rpt"/>
</dbReference>
<dbReference type="SMART" id="SM00369">
    <property type="entry name" value="LRR_TYP"/>
    <property type="match status" value="4"/>
</dbReference>
<dbReference type="Gene3D" id="3.30.200.20">
    <property type="entry name" value="Phosphorylase Kinase, domain 1"/>
    <property type="match status" value="1"/>
</dbReference>
<dbReference type="PANTHER" id="PTHR48051">
    <property type="match status" value="1"/>
</dbReference>
<dbReference type="SUPFAM" id="SSF56112">
    <property type="entry name" value="Protein kinase-like (PK-like)"/>
    <property type="match status" value="1"/>
</dbReference>
<dbReference type="InterPro" id="IPR017441">
    <property type="entry name" value="Protein_kinase_ATP_BS"/>
</dbReference>
<dbReference type="Gene3D" id="1.10.510.10">
    <property type="entry name" value="Transferase(Phosphotransferase) domain 1"/>
    <property type="match status" value="1"/>
</dbReference>
<keyword evidence="2" id="KW-0677">Repeat</keyword>
<dbReference type="KEGG" id="sog:RA178_03080"/>
<dbReference type="InterPro" id="IPR003591">
    <property type="entry name" value="Leu-rich_rpt_typical-subtyp"/>
</dbReference>
<proteinExistence type="predicted"/>
<dbReference type="GO" id="GO:0005524">
    <property type="term" value="F:ATP binding"/>
    <property type="evidence" value="ECO:0007669"/>
    <property type="project" value="UniProtKB-UniRule"/>
</dbReference>
<keyword evidence="5" id="KW-0808">Transferase</keyword>
<dbReference type="PROSITE" id="PS51450">
    <property type="entry name" value="LRR"/>
    <property type="match status" value="1"/>
</dbReference>
<keyword evidence="3" id="KW-0547">Nucleotide-binding</keyword>
<dbReference type="EMBL" id="CP132914">
    <property type="protein sequence ID" value="WMB73623.1"/>
    <property type="molecule type" value="Genomic_DNA"/>
</dbReference>
<sequence>MQTLAQLRAGQLQGITRLQLVEDLTEFPREIFDLADTLEILDLSNNQLSTLPEDLHRLSHLKIIFASNNRFEHLPEALGRCTNLEMIGFKANQIKTVTAAALPLQTRWLILTDNLIETLPAAMGDLHRLQKLALAGNRLTTLPESMANCRNLELVRLSANQLHALPAWLLSLPKLTWLAFAGNPFSHTLVDPHADVATVANVTLGDIKLAEKLGEGASGVIYRGDWLNQAMIAATGSAQIAVKLFKGEVTSDGYPADELDCCLTTGDHPSLIKVVAHISQKDQLGLVMELIPPGFSNLGLPPSLVTCTRDTFKDGSEFRLDEVAKITHQLADAMAHMHTKQVSHGDVYAHNIMVNQQMSLLFGDFGAASNLRNLSTAERLAIEAIEVRALGCLIEDLLAYVDASAYVNTSIDPLYYTQLSAIKDECMQLDVAQRPCFADVKKAIGALLKGK</sequence>
<dbReference type="Gene3D" id="3.80.10.10">
    <property type="entry name" value="Ribonuclease Inhibitor"/>
    <property type="match status" value="2"/>
</dbReference>
<dbReference type="PANTHER" id="PTHR48051:SF1">
    <property type="entry name" value="RAS SUPPRESSOR PROTEIN 1"/>
    <property type="match status" value="1"/>
</dbReference>
<keyword evidence="5" id="KW-0418">Kinase</keyword>
<keyword evidence="3" id="KW-0067">ATP-binding</keyword>
<dbReference type="GO" id="GO:0005737">
    <property type="term" value="C:cytoplasm"/>
    <property type="evidence" value="ECO:0007669"/>
    <property type="project" value="TreeGrafter"/>
</dbReference>
<dbReference type="Pfam" id="PF07714">
    <property type="entry name" value="PK_Tyr_Ser-Thr"/>
    <property type="match status" value="1"/>
</dbReference>
<dbReference type="InterPro" id="IPR011009">
    <property type="entry name" value="Kinase-like_dom_sf"/>
</dbReference>
<evidence type="ECO:0000313" key="5">
    <source>
        <dbReference type="EMBL" id="WMB73623.1"/>
    </source>
</evidence>
<evidence type="ECO:0000256" key="1">
    <source>
        <dbReference type="ARBA" id="ARBA00022614"/>
    </source>
</evidence>
<dbReference type="InterPro" id="IPR050216">
    <property type="entry name" value="LRR_domain-containing"/>
</dbReference>
<evidence type="ECO:0000259" key="4">
    <source>
        <dbReference type="PROSITE" id="PS50011"/>
    </source>
</evidence>
<dbReference type="RefSeq" id="WP_306684492.1">
    <property type="nucleotide sequence ID" value="NZ_CP132914.1"/>
</dbReference>
<dbReference type="Proteomes" id="UP001236800">
    <property type="component" value="Chromosome"/>
</dbReference>
<dbReference type="Pfam" id="PF00560">
    <property type="entry name" value="LRR_1"/>
    <property type="match status" value="1"/>
</dbReference>
<name>A0AA50KEZ0_9GAMM</name>
<dbReference type="SUPFAM" id="SSF52058">
    <property type="entry name" value="L domain-like"/>
    <property type="match status" value="1"/>
</dbReference>
<dbReference type="PROSITE" id="PS00107">
    <property type="entry name" value="PROTEIN_KINASE_ATP"/>
    <property type="match status" value="1"/>
</dbReference>
<dbReference type="InterPro" id="IPR032675">
    <property type="entry name" value="LRR_dom_sf"/>
</dbReference>